<keyword evidence="7" id="KW-1185">Reference proteome</keyword>
<dbReference type="Proteomes" id="UP000316008">
    <property type="component" value="Unassembled WGS sequence"/>
</dbReference>
<dbReference type="GO" id="GO:0006412">
    <property type="term" value="P:translation"/>
    <property type="evidence" value="ECO:0007669"/>
    <property type="project" value="UniProtKB-UniRule"/>
</dbReference>
<evidence type="ECO:0000256" key="4">
    <source>
        <dbReference type="ARBA" id="ARBA00035178"/>
    </source>
</evidence>
<sequence>MAHPKRRTSTTRRDKRRTHDKAIAKNIATCPTTGQPHLFHHAHWHEGKLYYKGRVVAEKEVAI</sequence>
<dbReference type="GO" id="GO:0015934">
    <property type="term" value="C:large ribosomal subunit"/>
    <property type="evidence" value="ECO:0007669"/>
    <property type="project" value="InterPro"/>
</dbReference>
<dbReference type="PANTHER" id="PTHR35534">
    <property type="entry name" value="50S RIBOSOMAL PROTEIN L32"/>
    <property type="match status" value="1"/>
</dbReference>
<dbReference type="InterPro" id="IPR044957">
    <property type="entry name" value="Ribosomal_bL32_bact"/>
</dbReference>
<evidence type="ECO:0000256" key="2">
    <source>
        <dbReference type="ARBA" id="ARBA00022980"/>
    </source>
</evidence>
<organism evidence="6 7">
    <name type="scientific">Fluviicola chungangensis</name>
    <dbReference type="NCBI Taxonomy" id="2597671"/>
    <lineage>
        <taxon>Bacteria</taxon>
        <taxon>Pseudomonadati</taxon>
        <taxon>Bacteroidota</taxon>
        <taxon>Flavobacteriia</taxon>
        <taxon>Flavobacteriales</taxon>
        <taxon>Crocinitomicaceae</taxon>
        <taxon>Fluviicola</taxon>
    </lineage>
</organism>
<proteinExistence type="inferred from homology"/>
<dbReference type="InterPro" id="IPR011332">
    <property type="entry name" value="Ribosomal_zn-bd"/>
</dbReference>
<accession>A0A556N385</accession>
<reference evidence="6 7" key="1">
    <citation type="submission" date="2019-07" db="EMBL/GenBank/DDBJ databases">
        <authorList>
            <person name="Huq M.A."/>
        </authorList>
    </citation>
    <scope>NUCLEOTIDE SEQUENCE [LARGE SCALE GENOMIC DNA]</scope>
    <source>
        <strain evidence="6 7">MAH-3</strain>
    </source>
</reference>
<dbReference type="RefSeq" id="WP_144332201.1">
    <property type="nucleotide sequence ID" value="NZ_VLPL01000002.1"/>
</dbReference>
<gene>
    <name evidence="5 6" type="primary">rpmF</name>
    <name evidence="6" type="ORF">FO442_05755</name>
</gene>
<evidence type="ECO:0000313" key="6">
    <source>
        <dbReference type="EMBL" id="TSJ46664.1"/>
    </source>
</evidence>
<dbReference type="Pfam" id="PF01783">
    <property type="entry name" value="Ribosomal_L32p"/>
    <property type="match status" value="1"/>
</dbReference>
<evidence type="ECO:0000256" key="1">
    <source>
        <dbReference type="ARBA" id="ARBA00008560"/>
    </source>
</evidence>
<keyword evidence="3 5" id="KW-0687">Ribonucleoprotein</keyword>
<dbReference type="SUPFAM" id="SSF57829">
    <property type="entry name" value="Zn-binding ribosomal proteins"/>
    <property type="match status" value="1"/>
</dbReference>
<evidence type="ECO:0000313" key="7">
    <source>
        <dbReference type="Proteomes" id="UP000316008"/>
    </source>
</evidence>
<evidence type="ECO:0000256" key="5">
    <source>
        <dbReference type="HAMAP-Rule" id="MF_00340"/>
    </source>
</evidence>
<dbReference type="NCBIfam" id="TIGR01031">
    <property type="entry name" value="rpmF_bact"/>
    <property type="match status" value="1"/>
</dbReference>
<dbReference type="HAMAP" id="MF_00340">
    <property type="entry name" value="Ribosomal_bL32"/>
    <property type="match status" value="1"/>
</dbReference>
<evidence type="ECO:0000256" key="3">
    <source>
        <dbReference type="ARBA" id="ARBA00023274"/>
    </source>
</evidence>
<dbReference type="GO" id="GO:0003735">
    <property type="term" value="F:structural constituent of ribosome"/>
    <property type="evidence" value="ECO:0007669"/>
    <property type="project" value="InterPro"/>
</dbReference>
<dbReference type="InterPro" id="IPR002677">
    <property type="entry name" value="Ribosomal_bL32"/>
</dbReference>
<dbReference type="EMBL" id="VLPL01000002">
    <property type="protein sequence ID" value="TSJ46664.1"/>
    <property type="molecule type" value="Genomic_DNA"/>
</dbReference>
<dbReference type="AlphaFoldDB" id="A0A556N385"/>
<keyword evidence="2 5" id="KW-0689">Ribosomal protein</keyword>
<name>A0A556N385_9FLAO</name>
<dbReference type="OrthoDB" id="9812874at2"/>
<comment type="similarity">
    <text evidence="1 5">Belongs to the bacterial ribosomal protein bL32 family.</text>
</comment>
<protein>
    <recommendedName>
        <fullName evidence="4 5">Large ribosomal subunit protein bL32</fullName>
    </recommendedName>
</protein>
<dbReference type="PANTHER" id="PTHR35534:SF1">
    <property type="entry name" value="LARGE RIBOSOMAL SUBUNIT PROTEIN BL32"/>
    <property type="match status" value="1"/>
</dbReference>
<comment type="caution">
    <text evidence="6">The sequence shown here is derived from an EMBL/GenBank/DDBJ whole genome shotgun (WGS) entry which is preliminary data.</text>
</comment>